<sequence length="117" mass="12983">MFWRSAFVIAMQLLIAKSDTTESIDTELDDINGHCMQKAGLRDCAVFNKCCDFFCRNGDQQHFCLSLLGQIQEKQSYCGCTSGVEAISRRRSSAGIDPTIAVIGLFMCDYILIGLVI</sequence>
<feature type="chain" id="PRO_5043121176" evidence="1">
    <location>
        <begin position="19"/>
        <end position="117"/>
    </location>
</feature>
<gene>
    <name evidence="2" type="ORF">ASIM_LOCUS14073</name>
</gene>
<reference evidence="4" key="1">
    <citation type="submission" date="2017-02" db="UniProtKB">
        <authorList>
            <consortium name="WormBaseParasite"/>
        </authorList>
    </citation>
    <scope>IDENTIFICATION</scope>
</reference>
<dbReference type="WBParaSite" id="ASIM_0001466301-mRNA-1">
    <property type="protein sequence ID" value="ASIM_0001466301-mRNA-1"/>
    <property type="gene ID" value="ASIM_0001466301"/>
</dbReference>
<evidence type="ECO:0000313" key="2">
    <source>
        <dbReference type="EMBL" id="VDK51360.1"/>
    </source>
</evidence>
<proteinExistence type="predicted"/>
<dbReference type="AlphaFoldDB" id="A0A0M3K1C4"/>
<reference evidence="2 3" key="2">
    <citation type="submission" date="2018-11" db="EMBL/GenBank/DDBJ databases">
        <authorList>
            <consortium name="Pathogen Informatics"/>
        </authorList>
    </citation>
    <scope>NUCLEOTIDE SEQUENCE [LARGE SCALE GENOMIC DNA]</scope>
</reference>
<dbReference type="Proteomes" id="UP000267096">
    <property type="component" value="Unassembled WGS sequence"/>
</dbReference>
<accession>A0A0M3K1C4</accession>
<protein>
    <submittedName>
        <fullName evidence="4">DB domain-containing protein</fullName>
    </submittedName>
</protein>
<name>A0A0M3K1C4_ANISI</name>
<dbReference type="EMBL" id="UYRR01031604">
    <property type="protein sequence ID" value="VDK51360.1"/>
    <property type="molecule type" value="Genomic_DNA"/>
</dbReference>
<feature type="signal peptide" evidence="1">
    <location>
        <begin position="1"/>
        <end position="18"/>
    </location>
</feature>
<organism evidence="4">
    <name type="scientific">Anisakis simplex</name>
    <name type="common">Herring worm</name>
    <dbReference type="NCBI Taxonomy" id="6269"/>
    <lineage>
        <taxon>Eukaryota</taxon>
        <taxon>Metazoa</taxon>
        <taxon>Ecdysozoa</taxon>
        <taxon>Nematoda</taxon>
        <taxon>Chromadorea</taxon>
        <taxon>Rhabditida</taxon>
        <taxon>Spirurina</taxon>
        <taxon>Ascaridomorpha</taxon>
        <taxon>Ascaridoidea</taxon>
        <taxon>Anisakidae</taxon>
        <taxon>Anisakis</taxon>
        <taxon>Anisakis simplex complex</taxon>
    </lineage>
</organism>
<dbReference type="OrthoDB" id="5803350at2759"/>
<evidence type="ECO:0000313" key="4">
    <source>
        <dbReference type="WBParaSite" id="ASIM_0001466301-mRNA-1"/>
    </source>
</evidence>
<evidence type="ECO:0000256" key="1">
    <source>
        <dbReference type="SAM" id="SignalP"/>
    </source>
</evidence>
<evidence type="ECO:0000313" key="3">
    <source>
        <dbReference type="Proteomes" id="UP000267096"/>
    </source>
</evidence>
<keyword evidence="1" id="KW-0732">Signal</keyword>
<keyword evidence="3" id="KW-1185">Reference proteome</keyword>